<dbReference type="GO" id="GO:0004803">
    <property type="term" value="F:transposase activity"/>
    <property type="evidence" value="ECO:0007669"/>
    <property type="project" value="InterPro"/>
</dbReference>
<keyword evidence="3" id="KW-1185">Reference proteome</keyword>
<evidence type="ECO:0000313" key="3">
    <source>
        <dbReference type="Proteomes" id="UP000650081"/>
    </source>
</evidence>
<dbReference type="GO" id="GO:0043565">
    <property type="term" value="F:sequence-specific DNA binding"/>
    <property type="evidence" value="ECO:0007669"/>
    <property type="project" value="TreeGrafter"/>
</dbReference>
<comment type="caution">
    <text evidence="2">The sequence shown here is derived from an EMBL/GenBank/DDBJ whole genome shotgun (WGS) entry which is preliminary data.</text>
</comment>
<dbReference type="InterPro" id="IPR002686">
    <property type="entry name" value="Transposase_17"/>
</dbReference>
<dbReference type="Pfam" id="PF01797">
    <property type="entry name" value="Y1_Tnp"/>
    <property type="match status" value="1"/>
</dbReference>
<dbReference type="PANTHER" id="PTHR36966">
    <property type="entry name" value="REP-ASSOCIATED TYROSINE TRANSPOSASE"/>
    <property type="match status" value="1"/>
</dbReference>
<dbReference type="SUPFAM" id="SSF143422">
    <property type="entry name" value="Transposase IS200-like"/>
    <property type="match status" value="1"/>
</dbReference>
<dbReference type="AlphaFoldDB" id="A0A923PR20"/>
<accession>A0A923PR20</accession>
<evidence type="ECO:0000313" key="2">
    <source>
        <dbReference type="EMBL" id="MBC6995914.1"/>
    </source>
</evidence>
<reference evidence="2" key="1">
    <citation type="submission" date="2020-08" db="EMBL/GenBank/DDBJ databases">
        <title>Lewinella bacteria from marine environments.</title>
        <authorList>
            <person name="Zhong Y."/>
        </authorList>
    </citation>
    <scope>NUCLEOTIDE SEQUENCE</scope>
    <source>
        <strain evidence="2">KCTC 42187</strain>
    </source>
</reference>
<sequence length="222" mass="25413">MKTLPRQIKHRPIGMVPVHITTRLKGSIPRKELDKLLAKRESLFASAEKEMESVPDEVFEAVASNKLQEVAEEFELLFDASLHEKSNGPYHLKNPAIREIILDSWHWITKHHGVYVYAICVMSNHVHVLVGGVEDKPEVDPARMMKAQKGFTSRVCSEILGTKGKAFWETGYYDRDVRDGTFTQVMWYILNNPVSAGLVEHWADWPGTWLNPDFDDLFRNPG</sequence>
<dbReference type="RefSeq" id="WP_187467930.1">
    <property type="nucleotide sequence ID" value="NZ_JACSIT010000141.1"/>
</dbReference>
<name>A0A923PR20_9BACT</name>
<evidence type="ECO:0000259" key="1">
    <source>
        <dbReference type="SMART" id="SM01321"/>
    </source>
</evidence>
<dbReference type="Gene3D" id="3.30.70.1290">
    <property type="entry name" value="Transposase IS200-like"/>
    <property type="match status" value="1"/>
</dbReference>
<proteinExistence type="predicted"/>
<dbReference type="InterPro" id="IPR052715">
    <property type="entry name" value="RAYT_transposase"/>
</dbReference>
<dbReference type="EMBL" id="JACSIT010000141">
    <property type="protein sequence ID" value="MBC6995914.1"/>
    <property type="molecule type" value="Genomic_DNA"/>
</dbReference>
<organism evidence="2 3">
    <name type="scientific">Neolewinella lacunae</name>
    <dbReference type="NCBI Taxonomy" id="1517758"/>
    <lineage>
        <taxon>Bacteria</taxon>
        <taxon>Pseudomonadati</taxon>
        <taxon>Bacteroidota</taxon>
        <taxon>Saprospiria</taxon>
        <taxon>Saprospirales</taxon>
        <taxon>Lewinellaceae</taxon>
        <taxon>Neolewinella</taxon>
    </lineage>
</organism>
<gene>
    <name evidence="2" type="ORF">H9S92_17230</name>
</gene>
<dbReference type="SMART" id="SM01321">
    <property type="entry name" value="Y1_Tnp"/>
    <property type="match status" value="1"/>
</dbReference>
<dbReference type="InterPro" id="IPR036515">
    <property type="entry name" value="Transposase_17_sf"/>
</dbReference>
<dbReference type="Proteomes" id="UP000650081">
    <property type="component" value="Unassembled WGS sequence"/>
</dbReference>
<dbReference type="PANTHER" id="PTHR36966:SF1">
    <property type="entry name" value="REP-ASSOCIATED TYROSINE TRANSPOSASE"/>
    <property type="match status" value="1"/>
</dbReference>
<feature type="domain" description="Transposase IS200-like" evidence="1">
    <location>
        <begin position="13"/>
        <end position="192"/>
    </location>
</feature>
<protein>
    <submittedName>
        <fullName evidence="2">Transposase</fullName>
    </submittedName>
</protein>
<dbReference type="GO" id="GO:0006313">
    <property type="term" value="P:DNA transposition"/>
    <property type="evidence" value="ECO:0007669"/>
    <property type="project" value="InterPro"/>
</dbReference>